<keyword evidence="3" id="KW-1185">Reference proteome</keyword>
<proteinExistence type="predicted"/>
<evidence type="ECO:0000313" key="2">
    <source>
        <dbReference type="EMBL" id="PYE86971.1"/>
    </source>
</evidence>
<feature type="compositionally biased region" description="Basic and acidic residues" evidence="1">
    <location>
        <begin position="85"/>
        <end position="94"/>
    </location>
</feature>
<reference evidence="2 3" key="1">
    <citation type="submission" date="2018-06" db="EMBL/GenBank/DDBJ databases">
        <title>Genomic Encyclopedia of Type Strains, Phase III (KMG-III): the genomes of soil and plant-associated and newly described type strains.</title>
        <authorList>
            <person name="Whitman W."/>
        </authorList>
    </citation>
    <scope>NUCLEOTIDE SEQUENCE [LARGE SCALE GENOMIC DNA]</scope>
    <source>
        <strain evidence="2 3">ORS 1419</strain>
    </source>
</reference>
<feature type="compositionally biased region" description="Low complexity" evidence="1">
    <location>
        <begin position="106"/>
        <end position="128"/>
    </location>
</feature>
<protein>
    <submittedName>
        <fullName evidence="2">Uncharacterized protein</fullName>
    </submittedName>
</protein>
<accession>A0A318SY39</accession>
<evidence type="ECO:0000313" key="3">
    <source>
        <dbReference type="Proteomes" id="UP000247454"/>
    </source>
</evidence>
<name>A0A318SY39_9HYPH</name>
<dbReference type="AlphaFoldDB" id="A0A318SY39"/>
<dbReference type="EMBL" id="QJTF01000017">
    <property type="protein sequence ID" value="PYE86971.1"/>
    <property type="molecule type" value="Genomic_DNA"/>
</dbReference>
<sequence length="218" mass="23173">MLRWPRVSPSGRFGYGHVRRHADEATAGQGKPSSSADGYGRVPAIGFHQGAASADKPTEQSSSATNRLRPECRNNRRRAPTSLPPRERPGEARSRRGTMPPHQAASSTSTVSSVPRTSSRVPPRSDSTSSLVAIRVMPLVNCLLKSACCEELTTHITGSFLAGIGPAHCSSSANNSSLRRAKARCVALMPNGTRIARTNVPNHSNLVANVYIANVPAS</sequence>
<organism evidence="2 3">
    <name type="scientific">Phyllobacterium leguminum</name>
    <dbReference type="NCBI Taxonomy" id="314237"/>
    <lineage>
        <taxon>Bacteria</taxon>
        <taxon>Pseudomonadati</taxon>
        <taxon>Pseudomonadota</taxon>
        <taxon>Alphaproteobacteria</taxon>
        <taxon>Hyphomicrobiales</taxon>
        <taxon>Phyllobacteriaceae</taxon>
        <taxon>Phyllobacterium</taxon>
    </lineage>
</organism>
<feature type="region of interest" description="Disordered" evidence="1">
    <location>
        <begin position="1"/>
        <end position="128"/>
    </location>
</feature>
<comment type="caution">
    <text evidence="2">The sequence shown here is derived from an EMBL/GenBank/DDBJ whole genome shotgun (WGS) entry which is preliminary data.</text>
</comment>
<evidence type="ECO:0000256" key="1">
    <source>
        <dbReference type="SAM" id="MobiDB-lite"/>
    </source>
</evidence>
<dbReference type="Proteomes" id="UP000247454">
    <property type="component" value="Unassembled WGS sequence"/>
</dbReference>
<gene>
    <name evidence="2" type="ORF">C7477_11710</name>
</gene>